<protein>
    <recommendedName>
        <fullName evidence="1">Chalcone isomerase domain-containing protein</fullName>
    </recommendedName>
</protein>
<dbReference type="RefSeq" id="WP_008483067.1">
    <property type="nucleotide sequence ID" value="NZ_AMRI01000004.1"/>
</dbReference>
<name>K2KHH9_9GAMM</name>
<evidence type="ECO:0000259" key="1">
    <source>
        <dbReference type="Pfam" id="PF16036"/>
    </source>
</evidence>
<dbReference type="STRING" id="745411.B3C1_03965"/>
<dbReference type="InterPro" id="IPR016087">
    <property type="entry name" value="Chalcone_isomerase"/>
</dbReference>
<proteinExistence type="predicted"/>
<comment type="caution">
    <text evidence="2">The sequence shown here is derived from an EMBL/GenBank/DDBJ whole genome shotgun (WGS) entry which is preliminary data.</text>
</comment>
<feature type="domain" description="Chalcone isomerase" evidence="1">
    <location>
        <begin position="39"/>
        <end position="144"/>
    </location>
</feature>
<dbReference type="OrthoDB" id="8527419at2"/>
<dbReference type="AlphaFoldDB" id="K2KHH9"/>
<keyword evidence="3" id="KW-1185">Reference proteome</keyword>
<reference evidence="2 3" key="1">
    <citation type="journal article" date="2012" name="J. Bacteriol.">
        <title>Genome Sequence of Gallaecimonas xiamenensis Type Strain 3-C-1.</title>
        <authorList>
            <person name="Lai Q."/>
            <person name="Wang L."/>
            <person name="Wang W."/>
            <person name="Shao Z."/>
        </authorList>
    </citation>
    <scope>NUCLEOTIDE SEQUENCE [LARGE SCALE GENOMIC DNA]</scope>
    <source>
        <strain evidence="2 3">3-C-1</strain>
    </source>
</reference>
<dbReference type="Pfam" id="PF16036">
    <property type="entry name" value="Chalcone_3"/>
    <property type="match status" value="1"/>
</dbReference>
<sequence length="152" mass="17673">MKWLLILLLAMPAFGQWQLQGQGRYSYLFWDLYDARYYKAEDGQALSLTYLRAIDADDILAQTRKEWRRLDLGQPQWLAWLARYCPDVQAGDELRLEVQQQQSRLYFNGQLLASNDDPAFGPAFLAIWLSHKTRAPGLRQALLGKEEQCETC</sequence>
<accession>K2KHH9</accession>
<dbReference type="eggNOG" id="COG3572">
    <property type="taxonomic scope" value="Bacteria"/>
</dbReference>
<dbReference type="EMBL" id="AMRI01000004">
    <property type="protein sequence ID" value="EKE76720.1"/>
    <property type="molecule type" value="Genomic_DNA"/>
</dbReference>
<gene>
    <name evidence="2" type="ORF">B3C1_03965</name>
</gene>
<evidence type="ECO:0000313" key="3">
    <source>
        <dbReference type="Proteomes" id="UP000006755"/>
    </source>
</evidence>
<evidence type="ECO:0000313" key="2">
    <source>
        <dbReference type="EMBL" id="EKE76720.1"/>
    </source>
</evidence>
<organism evidence="2 3">
    <name type="scientific">Gallaecimonas xiamenensis 3-C-1</name>
    <dbReference type="NCBI Taxonomy" id="745411"/>
    <lineage>
        <taxon>Bacteria</taxon>
        <taxon>Pseudomonadati</taxon>
        <taxon>Pseudomonadota</taxon>
        <taxon>Gammaproteobacteria</taxon>
        <taxon>Enterobacterales</taxon>
        <taxon>Gallaecimonadaceae</taxon>
        <taxon>Gallaecimonas</taxon>
    </lineage>
</organism>
<dbReference type="Proteomes" id="UP000006755">
    <property type="component" value="Unassembled WGS sequence"/>
</dbReference>